<dbReference type="PANTHER" id="PTHR11851:SF49">
    <property type="entry name" value="MITOCHONDRIAL-PROCESSING PEPTIDASE SUBUNIT ALPHA"/>
    <property type="match status" value="1"/>
</dbReference>
<dbReference type="eggNOG" id="COG0612">
    <property type="taxonomic scope" value="Bacteria"/>
</dbReference>
<dbReference type="HOGENOM" id="CLU_007487_1_1_4"/>
<protein>
    <submittedName>
        <fullName evidence="7">Peptidase M16 inactive domain protein</fullName>
        <ecNumber evidence="7">3.4.24.-</ecNumber>
    </submittedName>
</protein>
<evidence type="ECO:0000259" key="6">
    <source>
        <dbReference type="Pfam" id="PF05193"/>
    </source>
</evidence>
<evidence type="ECO:0000256" key="2">
    <source>
        <dbReference type="ARBA" id="ARBA00007261"/>
    </source>
</evidence>
<feature type="domain" description="Peptidase M16 N-terminal" evidence="5">
    <location>
        <begin position="60"/>
        <end position="206"/>
    </location>
</feature>
<dbReference type="GO" id="GO:0004222">
    <property type="term" value="F:metalloendopeptidase activity"/>
    <property type="evidence" value="ECO:0007669"/>
    <property type="project" value="InterPro"/>
</dbReference>
<evidence type="ECO:0000256" key="3">
    <source>
        <dbReference type="RuleBase" id="RU004447"/>
    </source>
</evidence>
<dbReference type="SUPFAM" id="SSF63411">
    <property type="entry name" value="LuxS/MPP-like metallohydrolase"/>
    <property type="match status" value="4"/>
</dbReference>
<accession>D4X8F4</accession>
<comment type="cofactor">
    <cofactor evidence="1">
        <name>Zn(2+)</name>
        <dbReference type="ChEBI" id="CHEBI:29105"/>
    </cofactor>
</comment>
<name>D4X8F4_9BURK</name>
<keyword evidence="7" id="KW-0378">Hydrolase</keyword>
<evidence type="ECO:0000259" key="5">
    <source>
        <dbReference type="Pfam" id="PF00675"/>
    </source>
</evidence>
<gene>
    <name evidence="7" type="primary">pqqL</name>
    <name evidence="7" type="ORF">HMPREF0004_1751</name>
</gene>
<dbReference type="GO" id="GO:0006508">
    <property type="term" value="P:proteolysis"/>
    <property type="evidence" value="ECO:0007669"/>
    <property type="project" value="InterPro"/>
</dbReference>
<dbReference type="EMBL" id="ADMS01000042">
    <property type="protein sequence ID" value="EFF76891.1"/>
    <property type="molecule type" value="Genomic_DNA"/>
</dbReference>
<feature type="domain" description="Peptidase M16 C-terminal" evidence="6">
    <location>
        <begin position="214"/>
        <end position="389"/>
    </location>
</feature>
<proteinExistence type="inferred from homology"/>
<comment type="caution">
    <text evidence="7">The sequence shown here is derived from an EMBL/GenBank/DDBJ whole genome shotgun (WGS) entry which is preliminary data.</text>
</comment>
<dbReference type="InterPro" id="IPR001431">
    <property type="entry name" value="Pept_M16_Zn_BS"/>
</dbReference>
<dbReference type="InterPro" id="IPR050361">
    <property type="entry name" value="MPP/UQCRC_Complex"/>
</dbReference>
<dbReference type="Proteomes" id="UP000004510">
    <property type="component" value="Unassembled WGS sequence"/>
</dbReference>
<evidence type="ECO:0000256" key="1">
    <source>
        <dbReference type="ARBA" id="ARBA00001947"/>
    </source>
</evidence>
<dbReference type="InterPro" id="IPR011249">
    <property type="entry name" value="Metalloenz_LuxS/M16"/>
</dbReference>
<dbReference type="EC" id="3.4.24.-" evidence="7"/>
<dbReference type="InterPro" id="IPR011765">
    <property type="entry name" value="Pept_M16_N"/>
</dbReference>
<dbReference type="GO" id="GO:0046872">
    <property type="term" value="F:metal ion binding"/>
    <property type="evidence" value="ECO:0007669"/>
    <property type="project" value="InterPro"/>
</dbReference>
<evidence type="ECO:0000313" key="8">
    <source>
        <dbReference type="Proteomes" id="UP000004510"/>
    </source>
</evidence>
<organism evidence="7 8">
    <name type="scientific">Achromobacter piechaudii ATCC 43553</name>
    <dbReference type="NCBI Taxonomy" id="742159"/>
    <lineage>
        <taxon>Bacteria</taxon>
        <taxon>Pseudomonadati</taxon>
        <taxon>Pseudomonadota</taxon>
        <taxon>Betaproteobacteria</taxon>
        <taxon>Burkholderiales</taxon>
        <taxon>Alcaligenaceae</taxon>
        <taxon>Achromobacter</taxon>
    </lineage>
</organism>
<feature type="domain" description="Peptidase M16 C-terminal" evidence="6">
    <location>
        <begin position="673"/>
        <end position="852"/>
    </location>
</feature>
<dbReference type="Pfam" id="PF00675">
    <property type="entry name" value="Peptidase_M16"/>
    <property type="match status" value="1"/>
</dbReference>
<dbReference type="PANTHER" id="PTHR11851">
    <property type="entry name" value="METALLOPROTEASE"/>
    <property type="match status" value="1"/>
</dbReference>
<dbReference type="InterPro" id="IPR007863">
    <property type="entry name" value="Peptidase_M16_C"/>
</dbReference>
<sequence>MRKEFSAMRLSLSKLPRPLGALLFSSFLAFQAGAANLPAGVSEAASIEGITEYRLANGLRVLLVPDESKPSTTVNMTYLVGSRNENYGQTGMAHLLEHMLFKGTSTTRNAMGEFSRRGLQANGSTSSDRTNYFASFAANPDTLKWYLGWQADAMVNSLIAKEDLDSEMTVVRNEMESGENSPSRILMQKMQAAAYQWHSYGKNTIGARSDVENVDIGQLRAFYHEYYQPDNAVLIVAGKFDPQATLADIEQTLGKLPKPDRKLPPEYTVEPVQDGERSVTLRRTGGTPLVAAMYHIPAAGSPDFVPLDLATVILSDTPSGRLYHALVATKMASGVFGFTMENRDPGLAMFGAQLPPGKDLDAAMKTLTGTLESLGKKPFTQQELDRARSKWLTAWEQTYSDPEQVGVALSEAIAAGDWRLFFLQRDRARKATLAEVQKAATTFLVQSNRIEGRYIPTEKPLRAPQTERVDLTAVFKDYKGDPDFKAASAFDPTPENIDKLTQRKKLELANGPVQLALLPKATRGNRVQAQMLIQFGNEKDLRGQRVNASAVADLLIRGTAKLSRQDIQDRLDKLQAELGFSGGGTTLKIAMSTKGENLPELTALALDIVRNANFPKEQLDEYQRQMETSIQNAMTEPSALAGRTLARQDNPWPVDDLRYVPTFEESLASARALNRDALVKFHAKFYGTGKIEYSAVGDFEPEAVEKAIKSGLAGWKKAPAYTRVPNPYRDIPAKQFDIDTPDKANAFYLSRMPLKLQDTDADYAALYLGNYLFGASETSRLWNRVRETEGLSYNVRSSLSVSSFEPSASWTMYAIYAPQNRERLEKAISEELARVLKDGFTDKEITDGINALLNYRNLARAQDDILASTWLDYLQRGRTFEWSAEMDKKISALTPDAVNAALRKYLRPDGFSTAVAGDFKKKAAP</sequence>
<reference evidence="8" key="1">
    <citation type="submission" date="2010-03" db="EMBL/GenBank/DDBJ databases">
        <title>Complete sequence of Mobiluncus curtisii ATCC 43063.</title>
        <authorList>
            <person name="Muzny D."/>
            <person name="Qin X."/>
            <person name="Deng J."/>
            <person name="Jiang H."/>
            <person name="Liu Y."/>
            <person name="Qu J."/>
            <person name="Song X.-Z."/>
            <person name="Zhang L."/>
            <person name="Thornton R."/>
            <person name="Coyle M."/>
            <person name="Francisco L."/>
            <person name="Jackson L."/>
            <person name="Javaid M."/>
            <person name="Korchina V."/>
            <person name="Kovar C."/>
            <person name="Mata R."/>
            <person name="Mathew T."/>
            <person name="Ngo R."/>
            <person name="Nguyen L."/>
            <person name="Nguyen N."/>
            <person name="Okwuonu G."/>
            <person name="Ongeri F."/>
            <person name="Pham C."/>
            <person name="Simmons D."/>
            <person name="Wilczek-Boney K."/>
            <person name="Hale W."/>
            <person name="Jakkamsetti A."/>
            <person name="Pham P."/>
            <person name="Ruth R."/>
            <person name="San Lucas F."/>
            <person name="Warren J."/>
            <person name="Zhang J."/>
            <person name="Zhao Z."/>
            <person name="Zhou C."/>
            <person name="Zhu D."/>
            <person name="Lee S."/>
            <person name="Bess C."/>
            <person name="Blankenburg K."/>
            <person name="Forbes L."/>
            <person name="Fu Q."/>
            <person name="Gubbala S."/>
            <person name="Hirani K."/>
            <person name="Jayaseelan J.C."/>
            <person name="Lara F."/>
            <person name="Munidasa M."/>
            <person name="Palculict T."/>
            <person name="Patil S."/>
            <person name="Pu L.-L."/>
            <person name="Saada N."/>
            <person name="Tang L."/>
            <person name="Weissenberger G."/>
            <person name="Zhu Y."/>
            <person name="Hemphill L."/>
            <person name="Shang Y."/>
            <person name="Youmans B."/>
            <person name="Ayvaz T."/>
            <person name="Ross M."/>
            <person name="Santibanez J."/>
            <person name="Aqrawi P."/>
            <person name="Gross S."/>
            <person name="Joshi V."/>
            <person name="Fowler G."/>
            <person name="Nazareth L."/>
            <person name="Reid J."/>
            <person name="Worley K."/>
            <person name="Petrosino J."/>
            <person name="Highlander S."/>
            <person name="Gibbs R."/>
            <person name="Gibbs R."/>
        </authorList>
    </citation>
    <scope>NUCLEOTIDE SEQUENCE [LARGE SCALE GENOMIC DNA]</scope>
    <source>
        <strain evidence="8">ATCC 43553</strain>
    </source>
</reference>
<dbReference type="PATRIC" id="fig|742159.3.peg.2671"/>
<evidence type="ECO:0000313" key="7">
    <source>
        <dbReference type="EMBL" id="EFF76891.1"/>
    </source>
</evidence>
<dbReference type="AlphaFoldDB" id="D4X8F4"/>
<dbReference type="Pfam" id="PF05193">
    <property type="entry name" value="Peptidase_M16_C"/>
    <property type="match status" value="2"/>
</dbReference>
<dbReference type="Gene3D" id="3.30.830.10">
    <property type="entry name" value="Metalloenzyme, LuxS/M16 peptidase-like"/>
    <property type="match status" value="4"/>
</dbReference>
<evidence type="ECO:0000256" key="4">
    <source>
        <dbReference type="SAM" id="SignalP"/>
    </source>
</evidence>
<comment type="similarity">
    <text evidence="2 3">Belongs to the peptidase M16 family.</text>
</comment>
<feature type="signal peptide" evidence="4">
    <location>
        <begin position="1"/>
        <end position="34"/>
    </location>
</feature>
<feature type="chain" id="PRO_5003067083" evidence="4">
    <location>
        <begin position="35"/>
        <end position="925"/>
    </location>
</feature>
<dbReference type="PROSITE" id="PS00143">
    <property type="entry name" value="INSULINASE"/>
    <property type="match status" value="1"/>
</dbReference>
<keyword evidence="4" id="KW-0732">Signal</keyword>